<evidence type="ECO:0000256" key="1">
    <source>
        <dbReference type="ARBA" id="ARBA00022617"/>
    </source>
</evidence>
<dbReference type="InterPro" id="IPR036909">
    <property type="entry name" value="Cyt_c-like_dom_sf"/>
</dbReference>
<keyword evidence="2 4" id="KW-0479">Metal-binding</keyword>
<dbReference type="PANTHER" id="PTHR35008">
    <property type="entry name" value="BLL4482 PROTEIN-RELATED"/>
    <property type="match status" value="1"/>
</dbReference>
<feature type="domain" description="Cytochrome c" evidence="5">
    <location>
        <begin position="52"/>
        <end position="150"/>
    </location>
</feature>
<dbReference type="Pfam" id="PF13442">
    <property type="entry name" value="Cytochrome_CBB3"/>
    <property type="match status" value="1"/>
</dbReference>
<dbReference type="GO" id="GO:0046872">
    <property type="term" value="F:metal ion binding"/>
    <property type="evidence" value="ECO:0007669"/>
    <property type="project" value="UniProtKB-KW"/>
</dbReference>
<protein>
    <submittedName>
        <fullName evidence="6">Cytochrome C</fullName>
    </submittedName>
</protein>
<organism evidence="6 7">
    <name type="scientific">Cupriavidus nantongensis</name>
    <dbReference type="NCBI Taxonomy" id="1796606"/>
    <lineage>
        <taxon>Bacteria</taxon>
        <taxon>Pseudomonadati</taxon>
        <taxon>Pseudomonadota</taxon>
        <taxon>Betaproteobacteria</taxon>
        <taxon>Burkholderiales</taxon>
        <taxon>Burkholderiaceae</taxon>
        <taxon>Cupriavidus</taxon>
    </lineage>
</organism>
<name>A0A142JG59_9BURK</name>
<dbReference type="GO" id="GO:0009055">
    <property type="term" value="F:electron transfer activity"/>
    <property type="evidence" value="ECO:0007669"/>
    <property type="project" value="InterPro"/>
</dbReference>
<dbReference type="PANTHER" id="PTHR35008:SF8">
    <property type="entry name" value="ALCOHOL DEHYDROGENASE CYTOCHROME C SUBUNIT"/>
    <property type="match status" value="1"/>
</dbReference>
<accession>A0A142JG59</accession>
<evidence type="ECO:0000313" key="6">
    <source>
        <dbReference type="EMBL" id="AMR77071.1"/>
    </source>
</evidence>
<dbReference type="GO" id="GO:0020037">
    <property type="term" value="F:heme binding"/>
    <property type="evidence" value="ECO:0007669"/>
    <property type="project" value="InterPro"/>
</dbReference>
<dbReference type="OrthoDB" id="9809720at2"/>
<dbReference type="InterPro" id="IPR009056">
    <property type="entry name" value="Cyt_c-like_dom"/>
</dbReference>
<dbReference type="STRING" id="1796606.A2G96_04565"/>
<dbReference type="RefSeq" id="WP_062797178.1">
    <property type="nucleotide sequence ID" value="NZ_CP014844.1"/>
</dbReference>
<evidence type="ECO:0000256" key="4">
    <source>
        <dbReference type="PROSITE-ProRule" id="PRU00433"/>
    </source>
</evidence>
<dbReference type="PROSITE" id="PS51007">
    <property type="entry name" value="CYTC"/>
    <property type="match status" value="1"/>
</dbReference>
<evidence type="ECO:0000256" key="3">
    <source>
        <dbReference type="ARBA" id="ARBA00023004"/>
    </source>
</evidence>
<dbReference type="EMBL" id="CP014844">
    <property type="protein sequence ID" value="AMR77071.1"/>
    <property type="molecule type" value="Genomic_DNA"/>
</dbReference>
<reference evidence="6 7" key="1">
    <citation type="submission" date="2016-03" db="EMBL/GenBank/DDBJ databases">
        <title>Complete genome sequence of a novel chlorpyrifos degrading bacterium, Cupriavidus nantongensis sp. X1.</title>
        <authorList>
            <person name="Fang L."/>
        </authorList>
    </citation>
    <scope>NUCLEOTIDE SEQUENCE [LARGE SCALE GENOMIC DNA]</scope>
    <source>
        <strain evidence="6 7">X1</strain>
    </source>
</reference>
<gene>
    <name evidence="6" type="ORF">A2G96_04565</name>
</gene>
<evidence type="ECO:0000313" key="7">
    <source>
        <dbReference type="Proteomes" id="UP000075238"/>
    </source>
</evidence>
<proteinExistence type="predicted"/>
<sequence>MARILRRAAWGLAGTAVVAAAAAYGAAWVGERKAQRLVDVPVAPVAIRDDPAAIAHGKYLYESRGCMECHGAGGGGKQVIDDPGGLRVRAPDLTRANPAIAAYEPVDWVRSIRHGVAPSLRPLLIMPSEDYNRLSDEDLGALIGYLRSLPAAMGAPAEITMPWLVRALYGVGVVQDAASKIDHSLPAQAALAPEPTPRYGAYVANVCLGCHGPGFRGGKIPGAPPDWPPAADLRPVPGGAMARYGQPAAFIEMMRSGKRPDGSALSRVMPFDSFGRMNDTELTALYLFLAGLPQR</sequence>
<dbReference type="Proteomes" id="UP000075238">
    <property type="component" value="Chromosome 1"/>
</dbReference>
<keyword evidence="1 4" id="KW-0349">Heme</keyword>
<dbReference type="Pfam" id="PF00034">
    <property type="entry name" value="Cytochrom_C"/>
    <property type="match status" value="1"/>
</dbReference>
<keyword evidence="3 4" id="KW-0408">Iron</keyword>
<dbReference type="Gene3D" id="1.10.760.10">
    <property type="entry name" value="Cytochrome c-like domain"/>
    <property type="match status" value="1"/>
</dbReference>
<evidence type="ECO:0000256" key="2">
    <source>
        <dbReference type="ARBA" id="ARBA00022723"/>
    </source>
</evidence>
<evidence type="ECO:0000259" key="5">
    <source>
        <dbReference type="PROSITE" id="PS51007"/>
    </source>
</evidence>
<dbReference type="SUPFAM" id="SSF46626">
    <property type="entry name" value="Cytochrome c"/>
    <property type="match status" value="2"/>
</dbReference>
<dbReference type="InterPro" id="IPR051459">
    <property type="entry name" value="Cytochrome_c-type_DH"/>
</dbReference>
<dbReference type="KEGG" id="cnan:A2G96_04565"/>
<keyword evidence="7" id="KW-1185">Reference proteome</keyword>
<dbReference type="AlphaFoldDB" id="A0A142JG59"/>